<keyword evidence="1" id="KW-0812">Transmembrane</keyword>
<gene>
    <name evidence="2" type="ORF">g.21311</name>
</gene>
<keyword evidence="1" id="KW-1133">Transmembrane helix</keyword>
<evidence type="ECO:0000313" key="2">
    <source>
        <dbReference type="EMBL" id="MBY26567.1"/>
    </source>
</evidence>
<dbReference type="AlphaFoldDB" id="A0A2S2PAT9"/>
<accession>A0A2S2PAT9</accession>
<sequence length="164" mass="19689">MKIWRRRHIFWSVRRFPSNVFCGPLEHKHFIYIDKAFARLLHHYITATTTTYTYIQFAVSRAKRPELVYRFRDPKGTFKKTVSRRSIIPHRVRTDADRPSDVNYVNKNENNKGPRAYSDRIMHYTHVYIYILYVFSSLPPSSLSMPIRFGRMCILVQQVVLYKI</sequence>
<keyword evidence="1" id="KW-0472">Membrane</keyword>
<organism evidence="2">
    <name type="scientific">Schizaphis graminum</name>
    <name type="common">Green bug aphid</name>
    <dbReference type="NCBI Taxonomy" id="13262"/>
    <lineage>
        <taxon>Eukaryota</taxon>
        <taxon>Metazoa</taxon>
        <taxon>Ecdysozoa</taxon>
        <taxon>Arthropoda</taxon>
        <taxon>Hexapoda</taxon>
        <taxon>Insecta</taxon>
        <taxon>Pterygota</taxon>
        <taxon>Neoptera</taxon>
        <taxon>Paraneoptera</taxon>
        <taxon>Hemiptera</taxon>
        <taxon>Sternorrhyncha</taxon>
        <taxon>Aphidomorpha</taxon>
        <taxon>Aphidoidea</taxon>
        <taxon>Aphididae</taxon>
        <taxon>Aphidini</taxon>
        <taxon>Schizaphis</taxon>
    </lineage>
</organism>
<reference evidence="2" key="1">
    <citation type="submission" date="2018-04" db="EMBL/GenBank/DDBJ databases">
        <title>Transcriptome of Schizaphis graminum biotype I.</title>
        <authorList>
            <person name="Scully E.D."/>
            <person name="Geib S.M."/>
            <person name="Palmer N.A."/>
            <person name="Koch K."/>
            <person name="Bradshaw J."/>
            <person name="Heng-Moss T."/>
            <person name="Sarath G."/>
        </authorList>
    </citation>
    <scope>NUCLEOTIDE SEQUENCE</scope>
</reference>
<name>A0A2S2PAT9_SCHGA</name>
<feature type="transmembrane region" description="Helical" evidence="1">
    <location>
        <begin position="121"/>
        <end position="138"/>
    </location>
</feature>
<proteinExistence type="predicted"/>
<dbReference type="EMBL" id="GGMR01013948">
    <property type="protein sequence ID" value="MBY26567.1"/>
    <property type="molecule type" value="Transcribed_RNA"/>
</dbReference>
<protein>
    <submittedName>
        <fullName evidence="2">Uncharacterized protein</fullName>
    </submittedName>
</protein>
<evidence type="ECO:0000256" key="1">
    <source>
        <dbReference type="SAM" id="Phobius"/>
    </source>
</evidence>